<protein>
    <recommendedName>
        <fullName evidence="4">EamA/RhaT family transporter</fullName>
    </recommendedName>
</protein>
<proteinExistence type="predicted"/>
<comment type="caution">
    <text evidence="2">The sequence shown here is derived from an EMBL/GenBank/DDBJ whole genome shotgun (WGS) entry which is preliminary data.</text>
</comment>
<evidence type="ECO:0008006" key="4">
    <source>
        <dbReference type="Google" id="ProtNLM"/>
    </source>
</evidence>
<organism evidence="2 3">
    <name type="scientific">Pelomonas parva</name>
    <dbReference type="NCBI Taxonomy" id="3299032"/>
    <lineage>
        <taxon>Bacteria</taxon>
        <taxon>Pseudomonadati</taxon>
        <taxon>Pseudomonadota</taxon>
        <taxon>Betaproteobacteria</taxon>
        <taxon>Burkholderiales</taxon>
        <taxon>Sphaerotilaceae</taxon>
        <taxon>Roseateles</taxon>
    </lineage>
</organism>
<dbReference type="RefSeq" id="WP_394479309.1">
    <property type="nucleotide sequence ID" value="NZ_JBIGHV010000004.1"/>
</dbReference>
<keyword evidence="1" id="KW-1133">Transmembrane helix</keyword>
<dbReference type="Proteomes" id="UP001606210">
    <property type="component" value="Unassembled WGS sequence"/>
</dbReference>
<reference evidence="2 3" key="1">
    <citation type="submission" date="2024-08" db="EMBL/GenBank/DDBJ databases">
        <authorList>
            <person name="Lu H."/>
        </authorList>
    </citation>
    <scope>NUCLEOTIDE SEQUENCE [LARGE SCALE GENOMIC DNA]</scope>
    <source>
        <strain evidence="2 3">LYH14W</strain>
    </source>
</reference>
<evidence type="ECO:0000256" key="1">
    <source>
        <dbReference type="SAM" id="Phobius"/>
    </source>
</evidence>
<keyword evidence="1" id="KW-0472">Membrane</keyword>
<feature type="transmembrane region" description="Helical" evidence="1">
    <location>
        <begin position="39"/>
        <end position="59"/>
    </location>
</feature>
<name>A0ABW7F4X4_9BURK</name>
<dbReference type="EMBL" id="JBIGHV010000004">
    <property type="protein sequence ID" value="MFG6430785.1"/>
    <property type="molecule type" value="Genomic_DNA"/>
</dbReference>
<sequence length="92" mass="9909">MSTIVRSVTAVLVALSMGAGTFSGPLRSLFDVQDPITTEFRLLLIGAMPILLVLAFLRVNQQPAKTLFVAATQSIGLIAIFSAPFFWLARQA</sequence>
<keyword evidence="3" id="KW-1185">Reference proteome</keyword>
<keyword evidence="1" id="KW-0812">Transmembrane</keyword>
<evidence type="ECO:0000313" key="2">
    <source>
        <dbReference type="EMBL" id="MFG6430785.1"/>
    </source>
</evidence>
<accession>A0ABW7F4X4</accession>
<gene>
    <name evidence="2" type="ORF">ACG00Y_12725</name>
</gene>
<feature type="transmembrane region" description="Helical" evidence="1">
    <location>
        <begin position="66"/>
        <end position="89"/>
    </location>
</feature>
<evidence type="ECO:0000313" key="3">
    <source>
        <dbReference type="Proteomes" id="UP001606210"/>
    </source>
</evidence>